<feature type="transmembrane region" description="Helical" evidence="2">
    <location>
        <begin position="6"/>
        <end position="25"/>
    </location>
</feature>
<dbReference type="RefSeq" id="WP_091937033.1">
    <property type="nucleotide sequence ID" value="NZ_FOUJ01000005.1"/>
</dbReference>
<dbReference type="EMBL" id="FOUJ01000005">
    <property type="protein sequence ID" value="SFM76559.1"/>
    <property type="molecule type" value="Genomic_DNA"/>
</dbReference>
<organism evidence="3 4">
    <name type="scientific">Methanolobus profundi</name>
    <dbReference type="NCBI Taxonomy" id="487685"/>
    <lineage>
        <taxon>Archaea</taxon>
        <taxon>Methanobacteriati</taxon>
        <taxon>Methanobacteriota</taxon>
        <taxon>Stenosarchaea group</taxon>
        <taxon>Methanomicrobia</taxon>
        <taxon>Methanosarcinales</taxon>
        <taxon>Methanosarcinaceae</taxon>
        <taxon>Methanolobus</taxon>
    </lineage>
</organism>
<evidence type="ECO:0000256" key="2">
    <source>
        <dbReference type="SAM" id="Phobius"/>
    </source>
</evidence>
<evidence type="ECO:0000313" key="3">
    <source>
        <dbReference type="EMBL" id="SFM76559.1"/>
    </source>
</evidence>
<dbReference type="OrthoDB" id="125838at2157"/>
<sequence length="59" mass="6338">MDTLSAILIGIALFVAFVLFTAYFLKSYIVMNSMEKAAKSNGSADDEDASDPSGSKEQK</sequence>
<gene>
    <name evidence="3" type="ORF">SAMN04488696_2285</name>
</gene>
<dbReference type="AlphaFoldDB" id="A0A1I4TIP6"/>
<dbReference type="Proteomes" id="UP000198535">
    <property type="component" value="Unassembled WGS sequence"/>
</dbReference>
<name>A0A1I4TIP6_9EURY</name>
<evidence type="ECO:0000313" key="4">
    <source>
        <dbReference type="Proteomes" id="UP000198535"/>
    </source>
</evidence>
<keyword evidence="2" id="KW-0472">Membrane</keyword>
<protein>
    <submittedName>
        <fullName evidence="3">Uncharacterized protein</fullName>
    </submittedName>
</protein>
<proteinExistence type="predicted"/>
<keyword evidence="2" id="KW-1133">Transmembrane helix</keyword>
<feature type="region of interest" description="Disordered" evidence="1">
    <location>
        <begin position="40"/>
        <end position="59"/>
    </location>
</feature>
<keyword evidence="4" id="KW-1185">Reference proteome</keyword>
<accession>A0A1I4TIP6</accession>
<evidence type="ECO:0000256" key="1">
    <source>
        <dbReference type="SAM" id="MobiDB-lite"/>
    </source>
</evidence>
<reference evidence="4" key="1">
    <citation type="submission" date="2016-10" db="EMBL/GenBank/DDBJ databases">
        <authorList>
            <person name="Varghese N."/>
            <person name="Submissions S."/>
        </authorList>
    </citation>
    <scope>NUCLEOTIDE SEQUENCE [LARGE SCALE GENOMIC DNA]</scope>
    <source>
        <strain evidence="4">Mob M</strain>
    </source>
</reference>
<keyword evidence="2" id="KW-0812">Transmembrane</keyword>